<evidence type="ECO:0000313" key="2">
    <source>
        <dbReference type="EMBL" id="MFD2740115.1"/>
    </source>
</evidence>
<name>A0ABW5U467_9RHOB</name>
<accession>A0ABW5U467</accession>
<sequence>MKMRFSFPEAQPGQTMSRGAAPVGQLQELPGLERAAILSLRAWCDGGAARAALAEDIAALLGRTGGEEAQEAFDALMRLILQGARRPMMRHGCSCSCIGGDENAFAQMIGAAAAQDREEAMLFAAILVSGGAAFELVERALSLGPLFLQLGRGKASRVAADRSGDPRRLH</sequence>
<evidence type="ECO:0000313" key="3">
    <source>
        <dbReference type="Proteomes" id="UP001597474"/>
    </source>
</evidence>
<dbReference type="RefSeq" id="WP_386374365.1">
    <property type="nucleotide sequence ID" value="NZ_JBHUMP010000008.1"/>
</dbReference>
<feature type="region of interest" description="Disordered" evidence="1">
    <location>
        <begin position="1"/>
        <end position="20"/>
    </location>
</feature>
<proteinExistence type="predicted"/>
<gene>
    <name evidence="2" type="ORF">ACFSUD_11075</name>
</gene>
<comment type="caution">
    <text evidence="2">The sequence shown here is derived from an EMBL/GenBank/DDBJ whole genome shotgun (WGS) entry which is preliminary data.</text>
</comment>
<evidence type="ECO:0000256" key="1">
    <source>
        <dbReference type="SAM" id="MobiDB-lite"/>
    </source>
</evidence>
<keyword evidence="3" id="KW-1185">Reference proteome</keyword>
<reference evidence="3" key="1">
    <citation type="journal article" date="2019" name="Int. J. Syst. Evol. Microbiol.">
        <title>The Global Catalogue of Microorganisms (GCM) 10K type strain sequencing project: providing services to taxonomists for standard genome sequencing and annotation.</title>
        <authorList>
            <consortium name="The Broad Institute Genomics Platform"/>
            <consortium name="The Broad Institute Genome Sequencing Center for Infectious Disease"/>
            <person name="Wu L."/>
            <person name="Ma J."/>
        </authorList>
    </citation>
    <scope>NUCLEOTIDE SEQUENCE [LARGE SCALE GENOMIC DNA]</scope>
    <source>
        <strain evidence="3">TISTR 2562</strain>
    </source>
</reference>
<dbReference type="Proteomes" id="UP001597474">
    <property type="component" value="Unassembled WGS sequence"/>
</dbReference>
<dbReference type="EMBL" id="JBHUMP010000008">
    <property type="protein sequence ID" value="MFD2740115.1"/>
    <property type="molecule type" value="Genomic_DNA"/>
</dbReference>
<organism evidence="2 3">
    <name type="scientific">Sulfitobacter aestuarii</name>
    <dbReference type="NCBI Taxonomy" id="2161676"/>
    <lineage>
        <taxon>Bacteria</taxon>
        <taxon>Pseudomonadati</taxon>
        <taxon>Pseudomonadota</taxon>
        <taxon>Alphaproteobacteria</taxon>
        <taxon>Rhodobacterales</taxon>
        <taxon>Roseobacteraceae</taxon>
        <taxon>Sulfitobacter</taxon>
    </lineage>
</organism>
<protein>
    <submittedName>
        <fullName evidence="2">Uncharacterized protein</fullName>
    </submittedName>
</protein>